<feature type="active site" evidence="4">
    <location>
        <position position="22"/>
    </location>
</feature>
<gene>
    <name evidence="7" type="ORF">H4W29_004445</name>
</gene>
<evidence type="ECO:0000259" key="6">
    <source>
        <dbReference type="PROSITE" id="PS51160"/>
    </source>
</evidence>
<dbReference type="InterPro" id="IPR036046">
    <property type="entry name" value="Acylphosphatase-like_dom_sf"/>
</dbReference>
<dbReference type="EMBL" id="JADBEC010000002">
    <property type="protein sequence ID" value="MBE1507200.1"/>
    <property type="molecule type" value="Genomic_DNA"/>
</dbReference>
<dbReference type="GO" id="GO:0003998">
    <property type="term" value="F:acylphosphatase activity"/>
    <property type="evidence" value="ECO:0007669"/>
    <property type="project" value="UniProtKB-EC"/>
</dbReference>
<keyword evidence="8" id="KW-1185">Reference proteome</keyword>
<evidence type="ECO:0000256" key="4">
    <source>
        <dbReference type="PROSITE-ProRule" id="PRU00520"/>
    </source>
</evidence>
<dbReference type="PROSITE" id="PS00151">
    <property type="entry name" value="ACYLPHOSPHATASE_2"/>
    <property type="match status" value="1"/>
</dbReference>
<evidence type="ECO:0000313" key="8">
    <source>
        <dbReference type="Proteomes" id="UP000620262"/>
    </source>
</evidence>
<dbReference type="EC" id="3.6.1.7" evidence="2 4"/>
<dbReference type="Pfam" id="PF00708">
    <property type="entry name" value="Acylphosphatase"/>
    <property type="match status" value="1"/>
</dbReference>
<protein>
    <recommendedName>
        <fullName evidence="2 4">acylphosphatase</fullName>
        <ecNumber evidence="2 4">3.6.1.7</ecNumber>
    </recommendedName>
</protein>
<dbReference type="RefSeq" id="WP_192730971.1">
    <property type="nucleotide sequence ID" value="NZ_BAAAVL010000004.1"/>
</dbReference>
<dbReference type="Proteomes" id="UP000620262">
    <property type="component" value="Unassembled WGS sequence"/>
</dbReference>
<dbReference type="InterPro" id="IPR020456">
    <property type="entry name" value="Acylphosphatase"/>
</dbReference>
<dbReference type="PANTHER" id="PTHR47268">
    <property type="entry name" value="ACYLPHOSPHATASE"/>
    <property type="match status" value="1"/>
</dbReference>
<dbReference type="NCBIfam" id="NF010999">
    <property type="entry name" value="PRK14425.1"/>
    <property type="match status" value="1"/>
</dbReference>
<organism evidence="7 8">
    <name type="scientific">Rhizobium viscosum</name>
    <name type="common">Arthrobacter viscosus</name>
    <dbReference type="NCBI Taxonomy" id="1673"/>
    <lineage>
        <taxon>Bacteria</taxon>
        <taxon>Pseudomonadati</taxon>
        <taxon>Pseudomonadota</taxon>
        <taxon>Alphaproteobacteria</taxon>
        <taxon>Hyphomicrobiales</taxon>
        <taxon>Rhizobiaceae</taxon>
        <taxon>Rhizobium/Agrobacterium group</taxon>
        <taxon>Rhizobium</taxon>
    </lineage>
</organism>
<feature type="active site" evidence="4">
    <location>
        <position position="40"/>
    </location>
</feature>
<feature type="domain" description="Acylphosphatase-like" evidence="6">
    <location>
        <begin position="7"/>
        <end position="94"/>
    </location>
</feature>
<sequence length="94" mass="9930">MTTSLDAFRVRITGGVQGVGYRAWARGQALQLGLTGWVRNEADGSVSALIIGSQGATGSMLERFWSGPAGSSVSDVKAEEATLDEVPSDFRIVR</sequence>
<reference evidence="7 8" key="1">
    <citation type="submission" date="2020-10" db="EMBL/GenBank/DDBJ databases">
        <title>Sequencing the genomes of 1000 actinobacteria strains.</title>
        <authorList>
            <person name="Klenk H.-P."/>
        </authorList>
    </citation>
    <scope>NUCLEOTIDE SEQUENCE [LARGE SCALE GENOMIC DNA]</scope>
    <source>
        <strain evidence="7 8">DSM 7307</strain>
    </source>
</reference>
<proteinExistence type="inferred from homology"/>
<dbReference type="InterPro" id="IPR001792">
    <property type="entry name" value="Acylphosphatase-like_dom"/>
</dbReference>
<comment type="catalytic activity">
    <reaction evidence="3 4">
        <text>an acyl phosphate + H2O = a carboxylate + phosphate + H(+)</text>
        <dbReference type="Rhea" id="RHEA:14965"/>
        <dbReference type="ChEBI" id="CHEBI:15377"/>
        <dbReference type="ChEBI" id="CHEBI:15378"/>
        <dbReference type="ChEBI" id="CHEBI:29067"/>
        <dbReference type="ChEBI" id="CHEBI:43474"/>
        <dbReference type="ChEBI" id="CHEBI:59918"/>
        <dbReference type="EC" id="3.6.1.7"/>
    </reaction>
</comment>
<comment type="similarity">
    <text evidence="1 5">Belongs to the acylphosphatase family.</text>
</comment>
<evidence type="ECO:0000256" key="3">
    <source>
        <dbReference type="ARBA" id="ARBA00047645"/>
    </source>
</evidence>
<dbReference type="InterPro" id="IPR017968">
    <property type="entry name" value="Acylphosphatase_CS"/>
</dbReference>
<accession>A0ABR9IVH4</accession>
<evidence type="ECO:0000256" key="2">
    <source>
        <dbReference type="ARBA" id="ARBA00012150"/>
    </source>
</evidence>
<evidence type="ECO:0000313" key="7">
    <source>
        <dbReference type="EMBL" id="MBE1507200.1"/>
    </source>
</evidence>
<evidence type="ECO:0000256" key="1">
    <source>
        <dbReference type="ARBA" id="ARBA00005614"/>
    </source>
</evidence>
<keyword evidence="4 7" id="KW-0378">Hydrolase</keyword>
<comment type="caution">
    <text evidence="7">The sequence shown here is derived from an EMBL/GenBank/DDBJ whole genome shotgun (WGS) entry which is preliminary data.</text>
</comment>
<dbReference type="PANTHER" id="PTHR47268:SF4">
    <property type="entry name" value="ACYLPHOSPHATASE"/>
    <property type="match status" value="1"/>
</dbReference>
<dbReference type="PROSITE" id="PS51160">
    <property type="entry name" value="ACYLPHOSPHATASE_3"/>
    <property type="match status" value="1"/>
</dbReference>
<name>A0ABR9IVH4_RHIVS</name>
<dbReference type="PRINTS" id="PR00112">
    <property type="entry name" value="ACYLPHPHTASE"/>
</dbReference>
<evidence type="ECO:0000256" key="5">
    <source>
        <dbReference type="RuleBase" id="RU004168"/>
    </source>
</evidence>
<dbReference type="SUPFAM" id="SSF54975">
    <property type="entry name" value="Acylphosphatase/BLUF domain-like"/>
    <property type="match status" value="1"/>
</dbReference>
<dbReference type="Gene3D" id="3.30.70.100">
    <property type="match status" value="1"/>
</dbReference>